<dbReference type="InterPro" id="IPR015797">
    <property type="entry name" value="NUDIX_hydrolase-like_dom_sf"/>
</dbReference>
<reference evidence="6" key="1">
    <citation type="submission" date="2016-10" db="EMBL/GenBank/DDBJ databases">
        <authorList>
            <person name="Varghese N."/>
            <person name="Submissions S."/>
        </authorList>
    </citation>
    <scope>NUCLEOTIDE SEQUENCE [LARGE SCALE GENOMIC DNA]</scope>
    <source>
        <strain evidence="6">DSM 11706</strain>
    </source>
</reference>
<dbReference type="PRINTS" id="PR00502">
    <property type="entry name" value="NUDIXFAMILY"/>
</dbReference>
<dbReference type="PANTHER" id="PTHR43736">
    <property type="entry name" value="ADP-RIBOSE PYROPHOSPHATASE"/>
    <property type="match status" value="1"/>
</dbReference>
<organism evidence="5 6">
    <name type="scientific">Psychrobacillus psychrotolerans</name>
    <dbReference type="NCBI Taxonomy" id="126156"/>
    <lineage>
        <taxon>Bacteria</taxon>
        <taxon>Bacillati</taxon>
        <taxon>Bacillota</taxon>
        <taxon>Bacilli</taxon>
        <taxon>Bacillales</taxon>
        <taxon>Bacillaceae</taxon>
        <taxon>Psychrobacillus</taxon>
    </lineage>
</organism>
<evidence type="ECO:0000256" key="1">
    <source>
        <dbReference type="ARBA" id="ARBA00005582"/>
    </source>
</evidence>
<dbReference type="SUPFAM" id="SSF55811">
    <property type="entry name" value="Nudix"/>
    <property type="match status" value="1"/>
</dbReference>
<dbReference type="EMBL" id="FOXU01000002">
    <property type="protein sequence ID" value="SFQ36495.1"/>
    <property type="molecule type" value="Genomic_DNA"/>
</dbReference>
<dbReference type="InterPro" id="IPR020476">
    <property type="entry name" value="Nudix_hydrolase"/>
</dbReference>
<gene>
    <name evidence="5" type="ORF">SAMN05421670_1772</name>
</gene>
<name>A0A1I5XX39_9BACI</name>
<dbReference type="InterPro" id="IPR000086">
    <property type="entry name" value="NUDIX_hydrolase_dom"/>
</dbReference>
<evidence type="ECO:0000313" key="5">
    <source>
        <dbReference type="EMBL" id="SFQ36495.1"/>
    </source>
</evidence>
<dbReference type="PROSITE" id="PS51462">
    <property type="entry name" value="NUDIX"/>
    <property type="match status" value="1"/>
</dbReference>
<sequence>MGKYKSEEEMLENYDANKYKTPDGYTSDIAVFTIISTEVEKHKPPVKELKLMLIQRAAKDAEGEPNVEGSKWALPGGFVQPDETAFEAASRELEEETGVTNLKMKHFGTYDKPGRDKRAWIISNAHYAIVPENQLVKRKAADDASDVQLFNLEEISQLELAFDHQQIISDAIWIIKKDMALTTLAKNFLPKEFVLSELQGVLLTVLDDSWIKLDSQFFRKAPSLPFIEKVMDEGELKKSNKWSKNKAQLYRFTDYEPFVSIYNANY</sequence>
<comment type="similarity">
    <text evidence="1 3">Belongs to the Nudix hydrolase family.</text>
</comment>
<dbReference type="STRING" id="126156.SAMN05421670_1772"/>
<dbReference type="Gene3D" id="1.10.10.10">
    <property type="entry name" value="Winged helix-like DNA-binding domain superfamily/Winged helix DNA-binding domain"/>
    <property type="match status" value="1"/>
</dbReference>
<accession>A0A1I5XX39</accession>
<keyword evidence="2 3" id="KW-0378">Hydrolase</keyword>
<proteinExistence type="inferred from homology"/>
<dbReference type="InterPro" id="IPR036388">
    <property type="entry name" value="WH-like_DNA-bd_sf"/>
</dbReference>
<dbReference type="PROSITE" id="PS00893">
    <property type="entry name" value="NUDIX_BOX"/>
    <property type="match status" value="1"/>
</dbReference>
<dbReference type="Proteomes" id="UP000198734">
    <property type="component" value="Unassembled WGS sequence"/>
</dbReference>
<dbReference type="Pfam" id="PF00293">
    <property type="entry name" value="NUDIX"/>
    <property type="match status" value="1"/>
</dbReference>
<evidence type="ECO:0000259" key="4">
    <source>
        <dbReference type="PROSITE" id="PS51462"/>
    </source>
</evidence>
<evidence type="ECO:0000256" key="3">
    <source>
        <dbReference type="RuleBase" id="RU003476"/>
    </source>
</evidence>
<keyword evidence="6" id="KW-1185">Reference proteome</keyword>
<dbReference type="AlphaFoldDB" id="A0A1I5XX39"/>
<protein>
    <submittedName>
        <fullName evidence="5">ADP-ribose pyrophosphatase YjhB, NUDIX family</fullName>
    </submittedName>
</protein>
<dbReference type="PANTHER" id="PTHR43736:SF1">
    <property type="entry name" value="DIHYDRONEOPTERIN TRIPHOSPHATE DIPHOSPHATASE"/>
    <property type="match status" value="1"/>
</dbReference>
<dbReference type="RefSeq" id="WP_093536734.1">
    <property type="nucleotide sequence ID" value="NZ_FOXU01000002.1"/>
</dbReference>
<dbReference type="CDD" id="cd18873">
    <property type="entry name" value="NUDIX_NadM_like"/>
    <property type="match status" value="1"/>
</dbReference>
<dbReference type="GO" id="GO:0016787">
    <property type="term" value="F:hydrolase activity"/>
    <property type="evidence" value="ECO:0007669"/>
    <property type="project" value="UniProtKB-KW"/>
</dbReference>
<dbReference type="InterPro" id="IPR020084">
    <property type="entry name" value="NUDIX_hydrolase_CS"/>
</dbReference>
<feature type="domain" description="Nudix hydrolase" evidence="4">
    <location>
        <begin position="26"/>
        <end position="176"/>
    </location>
</feature>
<dbReference type="Gene3D" id="3.90.79.10">
    <property type="entry name" value="Nucleoside Triphosphate Pyrophosphohydrolase"/>
    <property type="match status" value="1"/>
</dbReference>
<evidence type="ECO:0000256" key="2">
    <source>
        <dbReference type="ARBA" id="ARBA00022801"/>
    </source>
</evidence>
<evidence type="ECO:0000313" key="6">
    <source>
        <dbReference type="Proteomes" id="UP000198734"/>
    </source>
</evidence>
<dbReference type="OrthoDB" id="9786141at2"/>